<feature type="domain" description="T-SNARE coiled-coil homology" evidence="4">
    <location>
        <begin position="225"/>
        <end position="287"/>
    </location>
</feature>
<dbReference type="InterPro" id="IPR045242">
    <property type="entry name" value="Syntaxin"/>
</dbReference>
<dbReference type="InterPro" id="IPR000727">
    <property type="entry name" value="T_SNARE_dom"/>
</dbReference>
<organism evidence="5 6">
    <name type="scientific">Triparma laevis f. inornata</name>
    <dbReference type="NCBI Taxonomy" id="1714386"/>
    <lineage>
        <taxon>Eukaryota</taxon>
        <taxon>Sar</taxon>
        <taxon>Stramenopiles</taxon>
        <taxon>Ochrophyta</taxon>
        <taxon>Bolidophyceae</taxon>
        <taxon>Parmales</taxon>
        <taxon>Triparmaceae</taxon>
        <taxon>Triparma</taxon>
    </lineage>
</organism>
<keyword evidence="3" id="KW-0472">Membrane</keyword>
<dbReference type="Proteomes" id="UP001162640">
    <property type="component" value="Unassembled WGS sequence"/>
</dbReference>
<dbReference type="GO" id="GO:0031201">
    <property type="term" value="C:SNARE complex"/>
    <property type="evidence" value="ECO:0007669"/>
    <property type="project" value="TreeGrafter"/>
</dbReference>
<proteinExistence type="inferred from homology"/>
<dbReference type="GO" id="GO:0012505">
    <property type="term" value="C:endomembrane system"/>
    <property type="evidence" value="ECO:0007669"/>
    <property type="project" value="TreeGrafter"/>
</dbReference>
<dbReference type="PROSITE" id="PS50192">
    <property type="entry name" value="T_SNARE"/>
    <property type="match status" value="1"/>
</dbReference>
<evidence type="ECO:0000313" key="6">
    <source>
        <dbReference type="Proteomes" id="UP001162640"/>
    </source>
</evidence>
<evidence type="ECO:0000313" key="5">
    <source>
        <dbReference type="EMBL" id="GMH69487.1"/>
    </source>
</evidence>
<dbReference type="SUPFAM" id="SSF58038">
    <property type="entry name" value="SNARE fusion complex"/>
    <property type="match status" value="1"/>
</dbReference>
<dbReference type="SUPFAM" id="SSF47661">
    <property type="entry name" value="t-snare proteins"/>
    <property type="match status" value="1"/>
</dbReference>
<dbReference type="Gene3D" id="1.20.5.110">
    <property type="match status" value="1"/>
</dbReference>
<accession>A0A9W7AHG8</accession>
<name>A0A9W7AHG8_9STRA</name>
<comment type="caution">
    <text evidence="5">The sequence shown here is derived from an EMBL/GenBank/DDBJ whole genome shotgun (WGS) entry which is preliminary data.</text>
</comment>
<dbReference type="GO" id="GO:0005484">
    <property type="term" value="F:SNAP receptor activity"/>
    <property type="evidence" value="ECO:0007669"/>
    <property type="project" value="TreeGrafter"/>
</dbReference>
<evidence type="ECO:0000259" key="4">
    <source>
        <dbReference type="PROSITE" id="PS50192"/>
    </source>
</evidence>
<reference evidence="6" key="1">
    <citation type="journal article" date="2023" name="Commun. Biol.">
        <title>Genome analysis of Parmales, the sister group of diatoms, reveals the evolutionary specialization of diatoms from phago-mixotrophs to photoautotrophs.</title>
        <authorList>
            <person name="Ban H."/>
            <person name="Sato S."/>
            <person name="Yoshikawa S."/>
            <person name="Yamada K."/>
            <person name="Nakamura Y."/>
            <person name="Ichinomiya M."/>
            <person name="Sato N."/>
            <person name="Blanc-Mathieu R."/>
            <person name="Endo H."/>
            <person name="Kuwata A."/>
            <person name="Ogata H."/>
        </authorList>
    </citation>
    <scope>NUCLEOTIDE SEQUENCE [LARGE SCALE GENOMIC DNA]</scope>
</reference>
<feature type="transmembrane region" description="Helical" evidence="3">
    <location>
        <begin position="300"/>
        <end position="318"/>
    </location>
</feature>
<dbReference type="Pfam" id="PF05739">
    <property type="entry name" value="SNARE"/>
    <property type="match status" value="1"/>
</dbReference>
<comment type="similarity">
    <text evidence="1">Belongs to the syntaxin family.</text>
</comment>
<dbReference type="GO" id="GO:0048278">
    <property type="term" value="P:vesicle docking"/>
    <property type="evidence" value="ECO:0007669"/>
    <property type="project" value="TreeGrafter"/>
</dbReference>
<dbReference type="PANTHER" id="PTHR19957">
    <property type="entry name" value="SYNTAXIN"/>
    <property type="match status" value="1"/>
</dbReference>
<feature type="region of interest" description="Disordered" evidence="2">
    <location>
        <begin position="1"/>
        <end position="23"/>
    </location>
</feature>
<dbReference type="CDD" id="cd15840">
    <property type="entry name" value="SNARE_Qa"/>
    <property type="match status" value="1"/>
</dbReference>
<keyword evidence="3" id="KW-0812">Transmembrane</keyword>
<dbReference type="PANTHER" id="PTHR19957:SF38">
    <property type="entry name" value="LD27581P"/>
    <property type="match status" value="1"/>
</dbReference>
<evidence type="ECO:0000256" key="3">
    <source>
        <dbReference type="SAM" id="Phobius"/>
    </source>
</evidence>
<dbReference type="GO" id="GO:0000149">
    <property type="term" value="F:SNARE binding"/>
    <property type="evidence" value="ECO:0007669"/>
    <property type="project" value="TreeGrafter"/>
</dbReference>
<evidence type="ECO:0000256" key="1">
    <source>
        <dbReference type="ARBA" id="ARBA00009063"/>
    </source>
</evidence>
<sequence>MSFFGALDKPLLEDDSQSSSEPVNSEILSMLSKYSSAINRVDTVTKALSIEDPNTKTNATARSRMHTSISVANSLTKCLYAAFKSDSNSLSSLLQSSSESDLNGESTTTHDAANIAVNSTLNYGKKMIAGKNRAARANHNKLRRDFQQEMMRLEKIIKLGEEMEREIVMRISSVSRGSNASVATLNSTIDTMDESHLLGGDDSDENDVALSGAASKTYKAQDFSSALVSERNREIEQIQGSMIKVNEVYNDLANLVDEQQIEIDDIEQNILASHERAQAGFTQLEKATNFQKSSGRCMRWLLAIVLVGALIAIGVLYGPQIMSSKK</sequence>
<evidence type="ECO:0000256" key="2">
    <source>
        <dbReference type="SAM" id="MobiDB-lite"/>
    </source>
</evidence>
<dbReference type="InterPro" id="IPR010989">
    <property type="entry name" value="SNARE"/>
</dbReference>
<keyword evidence="3" id="KW-1133">Transmembrane helix</keyword>
<gene>
    <name evidence="5" type="ORF">TL16_g05169</name>
</gene>
<dbReference type="AlphaFoldDB" id="A0A9W7AHG8"/>
<dbReference type="SMART" id="SM00397">
    <property type="entry name" value="t_SNARE"/>
    <property type="match status" value="1"/>
</dbReference>
<dbReference type="GO" id="GO:0006906">
    <property type="term" value="P:vesicle fusion"/>
    <property type="evidence" value="ECO:0007669"/>
    <property type="project" value="TreeGrafter"/>
</dbReference>
<dbReference type="EMBL" id="BLQM01000149">
    <property type="protein sequence ID" value="GMH69487.1"/>
    <property type="molecule type" value="Genomic_DNA"/>
</dbReference>
<protein>
    <recommendedName>
        <fullName evidence="4">t-SNARE coiled-coil homology domain-containing protein</fullName>
    </recommendedName>
</protein>
<dbReference type="GO" id="GO:0006886">
    <property type="term" value="P:intracellular protein transport"/>
    <property type="evidence" value="ECO:0007669"/>
    <property type="project" value="TreeGrafter"/>
</dbReference>